<keyword evidence="11" id="KW-1185">Reference proteome</keyword>
<dbReference type="Pfam" id="PF00026">
    <property type="entry name" value="Asp"/>
    <property type="match status" value="1"/>
</dbReference>
<name>A0A8H7T6S2_9HELO</name>
<dbReference type="InterPro" id="IPR033876">
    <property type="entry name" value="SAP-like"/>
</dbReference>
<evidence type="ECO:0000313" key="11">
    <source>
        <dbReference type="Proteomes" id="UP000664132"/>
    </source>
</evidence>
<dbReference type="PROSITE" id="PS00141">
    <property type="entry name" value="ASP_PROTEASE"/>
    <property type="match status" value="1"/>
</dbReference>
<dbReference type="Gene3D" id="2.40.70.10">
    <property type="entry name" value="Acid Proteases"/>
    <property type="match status" value="2"/>
</dbReference>
<evidence type="ECO:0000256" key="4">
    <source>
        <dbReference type="ARBA" id="ARBA00022750"/>
    </source>
</evidence>
<dbReference type="InterPro" id="IPR021109">
    <property type="entry name" value="Peptidase_aspartic_dom_sf"/>
</dbReference>
<evidence type="ECO:0000259" key="9">
    <source>
        <dbReference type="PROSITE" id="PS51767"/>
    </source>
</evidence>
<dbReference type="PRINTS" id="PR00792">
    <property type="entry name" value="PEPSIN"/>
</dbReference>
<dbReference type="InterPro" id="IPR033121">
    <property type="entry name" value="PEPTIDASE_A1"/>
</dbReference>
<dbReference type="AlphaFoldDB" id="A0A8H7T6S2"/>
<feature type="signal peptide" evidence="8">
    <location>
        <begin position="1"/>
        <end position="18"/>
    </location>
</feature>
<reference evidence="10" key="1">
    <citation type="submission" date="2021-02" db="EMBL/GenBank/DDBJ databases">
        <title>Genome sequence Cadophora malorum strain M34.</title>
        <authorList>
            <person name="Stefanovic E."/>
            <person name="Vu D."/>
            <person name="Scully C."/>
            <person name="Dijksterhuis J."/>
            <person name="Roader J."/>
            <person name="Houbraken J."/>
        </authorList>
    </citation>
    <scope>NUCLEOTIDE SEQUENCE</scope>
    <source>
        <strain evidence="10">M34</strain>
    </source>
</reference>
<dbReference type="GO" id="GO:0004190">
    <property type="term" value="F:aspartic-type endopeptidase activity"/>
    <property type="evidence" value="ECO:0007669"/>
    <property type="project" value="UniProtKB-KW"/>
</dbReference>
<dbReference type="CDD" id="cd05474">
    <property type="entry name" value="SAP_like"/>
    <property type="match status" value="1"/>
</dbReference>
<accession>A0A8H7T6S2</accession>
<comment type="similarity">
    <text evidence="1 7">Belongs to the peptidase A1 family.</text>
</comment>
<keyword evidence="2 7" id="KW-0645">Protease</keyword>
<evidence type="ECO:0000256" key="8">
    <source>
        <dbReference type="SAM" id="SignalP"/>
    </source>
</evidence>
<feature type="domain" description="Peptidase A1" evidence="9">
    <location>
        <begin position="58"/>
        <end position="396"/>
    </location>
</feature>
<dbReference type="InterPro" id="IPR001969">
    <property type="entry name" value="Aspartic_peptidase_AS"/>
</dbReference>
<organism evidence="10 11">
    <name type="scientific">Cadophora malorum</name>
    <dbReference type="NCBI Taxonomy" id="108018"/>
    <lineage>
        <taxon>Eukaryota</taxon>
        <taxon>Fungi</taxon>
        <taxon>Dikarya</taxon>
        <taxon>Ascomycota</taxon>
        <taxon>Pezizomycotina</taxon>
        <taxon>Leotiomycetes</taxon>
        <taxon>Helotiales</taxon>
        <taxon>Ploettnerulaceae</taxon>
        <taxon>Cadophora</taxon>
    </lineage>
</organism>
<evidence type="ECO:0000313" key="10">
    <source>
        <dbReference type="EMBL" id="KAG4414474.1"/>
    </source>
</evidence>
<keyword evidence="5 7" id="KW-0378">Hydrolase</keyword>
<evidence type="ECO:0000256" key="7">
    <source>
        <dbReference type="RuleBase" id="RU000454"/>
    </source>
</evidence>
<dbReference type="SUPFAM" id="SSF50630">
    <property type="entry name" value="Acid proteases"/>
    <property type="match status" value="1"/>
</dbReference>
<evidence type="ECO:0000256" key="6">
    <source>
        <dbReference type="PIRSR" id="PIRSR601461-1"/>
    </source>
</evidence>
<keyword evidence="4 7" id="KW-0064">Aspartyl protease</keyword>
<feature type="chain" id="PRO_5034947183" description="Peptidase A1 domain-containing protein" evidence="8">
    <location>
        <begin position="19"/>
        <end position="458"/>
    </location>
</feature>
<comment type="caution">
    <text evidence="10">The sequence shown here is derived from an EMBL/GenBank/DDBJ whole genome shotgun (WGS) entry which is preliminary data.</text>
</comment>
<gene>
    <name evidence="10" type="ORF">IFR04_012386</name>
</gene>
<feature type="active site" evidence="6">
    <location>
        <position position="76"/>
    </location>
</feature>
<dbReference type="EMBL" id="JAFJYH010000263">
    <property type="protein sequence ID" value="KAG4414474.1"/>
    <property type="molecule type" value="Genomic_DNA"/>
</dbReference>
<dbReference type="PROSITE" id="PS51767">
    <property type="entry name" value="PEPTIDASE_A1"/>
    <property type="match status" value="1"/>
</dbReference>
<dbReference type="OrthoDB" id="771136at2759"/>
<dbReference type="PANTHER" id="PTHR47966:SF65">
    <property type="entry name" value="ASPARTIC-TYPE ENDOPEPTIDASE"/>
    <property type="match status" value="1"/>
</dbReference>
<evidence type="ECO:0000256" key="3">
    <source>
        <dbReference type="ARBA" id="ARBA00022729"/>
    </source>
</evidence>
<keyword evidence="3 8" id="KW-0732">Signal</keyword>
<dbReference type="GO" id="GO:0006508">
    <property type="term" value="P:proteolysis"/>
    <property type="evidence" value="ECO:0007669"/>
    <property type="project" value="UniProtKB-KW"/>
</dbReference>
<dbReference type="PANTHER" id="PTHR47966">
    <property type="entry name" value="BETA-SITE APP-CLEAVING ENZYME, ISOFORM A-RELATED"/>
    <property type="match status" value="1"/>
</dbReference>
<dbReference type="Proteomes" id="UP000664132">
    <property type="component" value="Unassembled WGS sequence"/>
</dbReference>
<evidence type="ECO:0000256" key="5">
    <source>
        <dbReference type="ARBA" id="ARBA00022801"/>
    </source>
</evidence>
<feature type="active site" evidence="6">
    <location>
        <position position="270"/>
    </location>
</feature>
<proteinExistence type="inferred from homology"/>
<dbReference type="InterPro" id="IPR001461">
    <property type="entry name" value="Aspartic_peptidase_A1"/>
</dbReference>
<sequence length="458" mass="48813">MRTSLFTLLVAAGTFVRSEVISIPLQKRFQHRSHEVLSLLKRDAFNLSAQNIISAGGYYSDIEVGTPGQKLTLHLDTGSSDTWVNSVASDICNDTALIGCDRFFSPNDSSTYQLTNSGGLNITYLDTRNILGNIFNDTLRIAGVEIDNQQLGLANNDAKHQGVLGLGPSTGSSSPEQYPTIVENMAARGHITRAAFSMYLNTLQASAGNVLFGGIDTMKYIGYLATLPIENIISPSSPIQTYVATISEISFNSSARDSILTPGNVTAIFDSGSTVTLLPSDMATDIFAALPVSLVLEAAFINCDLANDADFGFSLNFAFGNTTIKVPFRELILDNLGPYSDILATLNVPENSCLFGIQSSALVGLPSEPALALLGDTFLRSAYVVYDMPNLQLGIAQANPNATESNIVELEAGATELPAIQGVEAEEEDPGESVSVKISPPVQFAVLAVVFLQCAFLL</sequence>
<evidence type="ECO:0000256" key="2">
    <source>
        <dbReference type="ARBA" id="ARBA00022670"/>
    </source>
</evidence>
<protein>
    <recommendedName>
        <fullName evidence="9">Peptidase A1 domain-containing protein</fullName>
    </recommendedName>
</protein>
<evidence type="ECO:0000256" key="1">
    <source>
        <dbReference type="ARBA" id="ARBA00007447"/>
    </source>
</evidence>